<dbReference type="Proteomes" id="UP001142291">
    <property type="component" value="Unassembled WGS sequence"/>
</dbReference>
<accession>A0A9W6M762</accession>
<reference evidence="3" key="2">
    <citation type="submission" date="2023-01" db="EMBL/GenBank/DDBJ databases">
        <authorList>
            <person name="Sun Q."/>
            <person name="Evtushenko L."/>
        </authorList>
    </citation>
    <scope>NUCLEOTIDE SEQUENCE</scope>
    <source>
        <strain evidence="3">VKM Ac-1940</strain>
    </source>
</reference>
<keyword evidence="1" id="KW-0472">Membrane</keyword>
<evidence type="ECO:0000313" key="4">
    <source>
        <dbReference type="Proteomes" id="UP001142291"/>
    </source>
</evidence>
<dbReference type="EMBL" id="BSER01000012">
    <property type="protein sequence ID" value="GLJ96617.1"/>
    <property type="molecule type" value="Genomic_DNA"/>
</dbReference>
<keyword evidence="1" id="KW-1133">Transmembrane helix</keyword>
<dbReference type="AlphaFoldDB" id="A0A9W6M762"/>
<keyword evidence="2" id="KW-0732">Signal</keyword>
<keyword evidence="4" id="KW-1185">Reference proteome</keyword>
<gene>
    <name evidence="3" type="ORF">GCM10017591_26800</name>
</gene>
<evidence type="ECO:0008006" key="5">
    <source>
        <dbReference type="Google" id="ProtNLM"/>
    </source>
</evidence>
<evidence type="ECO:0000256" key="2">
    <source>
        <dbReference type="SAM" id="SignalP"/>
    </source>
</evidence>
<evidence type="ECO:0000256" key="1">
    <source>
        <dbReference type="SAM" id="Phobius"/>
    </source>
</evidence>
<sequence length="353" mass="36677">MPHLPLRAVAARLTAALAAAALGLLVLPAPAVLADDAADAPVRWSVTPSDANGPDGRRFAEYQLDPGASADDHLAIRNSSDHEVSFALAAADGYFTRSGRFDTLSSDKKSVDSGTWISLPPSVTVAAGATVVVPYSISVPERAEPGDHAAGITASITSTQTADGGASVGVESRIGFRVLTRVNGQLAPAAALTNGSASYEMSWNPFRPGSVTVSFDVQNTGNARILVAGTVEAGGQSISFPAEGESAPELLPGDHRTLSVSVPGAWPLFSVPVAVTLQPTAVTFDGQRPEVAPASWTSSVIAVPWPQIAVLVGLALVVWALVGSRRRSRRRLTAMLDRAREEGRRTAEQETSS</sequence>
<comment type="caution">
    <text evidence="3">The sequence shown here is derived from an EMBL/GenBank/DDBJ whole genome shotgun (WGS) entry which is preliminary data.</text>
</comment>
<feature type="chain" id="PRO_5040958812" description="DUF916 domain-containing protein" evidence="2">
    <location>
        <begin position="35"/>
        <end position="353"/>
    </location>
</feature>
<evidence type="ECO:0000313" key="3">
    <source>
        <dbReference type="EMBL" id="GLJ96617.1"/>
    </source>
</evidence>
<name>A0A9W6M762_9MICO</name>
<dbReference type="RefSeq" id="WP_204964580.1">
    <property type="nucleotide sequence ID" value="NZ_BAAAUR010000014.1"/>
</dbReference>
<reference evidence="3" key="1">
    <citation type="journal article" date="2014" name="Int. J. Syst. Evol. Microbiol.">
        <title>Complete genome sequence of Corynebacterium casei LMG S-19264T (=DSM 44701T), isolated from a smear-ripened cheese.</title>
        <authorList>
            <consortium name="US DOE Joint Genome Institute (JGI-PGF)"/>
            <person name="Walter F."/>
            <person name="Albersmeier A."/>
            <person name="Kalinowski J."/>
            <person name="Ruckert C."/>
        </authorList>
    </citation>
    <scope>NUCLEOTIDE SEQUENCE</scope>
    <source>
        <strain evidence="3">VKM Ac-1940</strain>
    </source>
</reference>
<feature type="transmembrane region" description="Helical" evidence="1">
    <location>
        <begin position="305"/>
        <end position="322"/>
    </location>
</feature>
<organism evidence="3 4">
    <name type="scientific">Microbacterium dextranolyticum</name>
    <dbReference type="NCBI Taxonomy" id="36806"/>
    <lineage>
        <taxon>Bacteria</taxon>
        <taxon>Bacillati</taxon>
        <taxon>Actinomycetota</taxon>
        <taxon>Actinomycetes</taxon>
        <taxon>Micrococcales</taxon>
        <taxon>Microbacteriaceae</taxon>
        <taxon>Microbacterium</taxon>
    </lineage>
</organism>
<feature type="signal peptide" evidence="2">
    <location>
        <begin position="1"/>
        <end position="34"/>
    </location>
</feature>
<proteinExistence type="predicted"/>
<keyword evidence="1" id="KW-0812">Transmembrane</keyword>
<protein>
    <recommendedName>
        <fullName evidence="5">DUF916 domain-containing protein</fullName>
    </recommendedName>
</protein>